<dbReference type="Pfam" id="PF01928">
    <property type="entry name" value="CYTH"/>
    <property type="match status" value="1"/>
</dbReference>
<dbReference type="EMBL" id="QLYX01000008">
    <property type="protein sequence ID" value="RAY13590.1"/>
    <property type="molecule type" value="Genomic_DNA"/>
</dbReference>
<dbReference type="SUPFAM" id="SSF55154">
    <property type="entry name" value="CYTH-like phosphatases"/>
    <property type="match status" value="1"/>
</dbReference>
<evidence type="ECO:0000313" key="4">
    <source>
        <dbReference type="Proteomes" id="UP000251891"/>
    </source>
</evidence>
<feature type="domain" description="CYTH" evidence="1">
    <location>
        <begin position="26"/>
        <end position="222"/>
    </location>
</feature>
<dbReference type="Proteomes" id="UP000251891">
    <property type="component" value="Unassembled WGS sequence"/>
</dbReference>
<protein>
    <recommendedName>
        <fullName evidence="5">CHAD domain containing protein</fullName>
    </recommendedName>
</protein>
<keyword evidence="4" id="KW-1185">Reference proteome</keyword>
<proteinExistence type="predicted"/>
<accession>A0A365H3A8</accession>
<dbReference type="AlphaFoldDB" id="A0A365H3A8"/>
<comment type="caution">
    <text evidence="3">The sequence shown here is derived from an EMBL/GenBank/DDBJ whole genome shotgun (WGS) entry which is preliminary data.</text>
</comment>
<dbReference type="InterPro" id="IPR038186">
    <property type="entry name" value="CHAD_dom_sf"/>
</dbReference>
<dbReference type="PROSITE" id="PS51707">
    <property type="entry name" value="CYTH"/>
    <property type="match status" value="1"/>
</dbReference>
<dbReference type="SMART" id="SM01118">
    <property type="entry name" value="CYTH"/>
    <property type="match status" value="1"/>
</dbReference>
<organism evidence="3 4">
    <name type="scientific">Actinomadura craniellae</name>
    <dbReference type="NCBI Taxonomy" id="2231787"/>
    <lineage>
        <taxon>Bacteria</taxon>
        <taxon>Bacillati</taxon>
        <taxon>Actinomycetota</taxon>
        <taxon>Actinomycetes</taxon>
        <taxon>Streptosporangiales</taxon>
        <taxon>Thermomonosporaceae</taxon>
        <taxon>Actinomadura</taxon>
    </lineage>
</organism>
<dbReference type="SMART" id="SM00880">
    <property type="entry name" value="CHAD"/>
    <property type="match status" value="1"/>
</dbReference>
<evidence type="ECO:0008006" key="5">
    <source>
        <dbReference type="Google" id="ProtNLM"/>
    </source>
</evidence>
<dbReference type="Pfam" id="PF05235">
    <property type="entry name" value="CHAD"/>
    <property type="match status" value="1"/>
</dbReference>
<dbReference type="CDD" id="cd07374">
    <property type="entry name" value="CYTH-like_Pase"/>
    <property type="match status" value="1"/>
</dbReference>
<gene>
    <name evidence="3" type="ORF">DPM19_18095</name>
</gene>
<name>A0A365H3A8_9ACTN</name>
<feature type="domain" description="CHAD" evidence="2">
    <location>
        <begin position="230"/>
        <end position="512"/>
    </location>
</feature>
<dbReference type="PANTHER" id="PTHR39339">
    <property type="entry name" value="SLR1444 PROTEIN"/>
    <property type="match status" value="1"/>
</dbReference>
<dbReference type="Gene3D" id="2.40.320.10">
    <property type="entry name" value="Hypothetical Protein Pfu-838710-001"/>
    <property type="match status" value="1"/>
</dbReference>
<dbReference type="InterPro" id="IPR023577">
    <property type="entry name" value="CYTH_domain"/>
</dbReference>
<dbReference type="PANTHER" id="PTHR39339:SF1">
    <property type="entry name" value="CHAD DOMAIN-CONTAINING PROTEIN"/>
    <property type="match status" value="1"/>
</dbReference>
<evidence type="ECO:0000259" key="2">
    <source>
        <dbReference type="PROSITE" id="PS51708"/>
    </source>
</evidence>
<sequence>MFTFPCNAGHLDVATSLSRSTVAEKHLEIERKYDAAPDFTLPDLTGLPGVIAVSGTERHTLSANYFDTADLRLAAHGITLRRRRGGEDAGWHLKMPAGPDSKQELRAPLGRAQVVPARLATLVTAYARGSELGRVAVLDTERTTVRLLGEDGAVLAEIADDAVSGRVEGAESADTWREIEVELVSGDRALLKAADKALRKAGAEPGSSASKLGRVLGDAVTRRAVARTHPGSAAEAVLDYLSAQVTAIVTGDPKARLAEDDAVHKMRVAVRRTRSTLKSCRRVLDRERTDPLQPELKWLADALGEVRDLEVLRMRFADRIAGLDELTGEAEEAGRHLLDRLTGDEQAAYRRLDAALKEPRYYALLDALEGLVAEPPLAGKAGRPADDELPRMLDREWRRVEKAYAAIADADDPDEARHDTRKVAKRARYAAELARPVVGSSAKQMVADAKRIQEVFGGYQDGVIAMEHLHDAARRAETPAEAFVLGVLYGVERTEAYTSRDHVEETWEQITGS</sequence>
<evidence type="ECO:0000313" key="3">
    <source>
        <dbReference type="EMBL" id="RAY13590.1"/>
    </source>
</evidence>
<reference evidence="3 4" key="1">
    <citation type="submission" date="2018-06" db="EMBL/GenBank/DDBJ databases">
        <title>Actinomadura craniellae sp. nov. isolated from marine sponge Craniella sp.</title>
        <authorList>
            <person name="Li L."/>
            <person name="Xu Q.H."/>
            <person name="Lin H.W."/>
            <person name="Lu Y.H."/>
        </authorList>
    </citation>
    <scope>NUCLEOTIDE SEQUENCE [LARGE SCALE GENOMIC DNA]</scope>
    <source>
        <strain evidence="3 4">LHW63021</strain>
    </source>
</reference>
<dbReference type="InterPro" id="IPR007899">
    <property type="entry name" value="CHAD_dom"/>
</dbReference>
<dbReference type="PROSITE" id="PS51708">
    <property type="entry name" value="CHAD"/>
    <property type="match status" value="1"/>
</dbReference>
<dbReference type="InterPro" id="IPR033469">
    <property type="entry name" value="CYTH-like_dom_sf"/>
</dbReference>
<evidence type="ECO:0000259" key="1">
    <source>
        <dbReference type="PROSITE" id="PS51707"/>
    </source>
</evidence>
<dbReference type="Gene3D" id="1.40.20.10">
    <property type="entry name" value="CHAD domain"/>
    <property type="match status" value="1"/>
</dbReference>